<comment type="caution">
    <text evidence="1">The sequence shown here is derived from an EMBL/GenBank/DDBJ whole genome shotgun (WGS) entry which is preliminary data.</text>
</comment>
<dbReference type="AlphaFoldDB" id="A0A420I3V8"/>
<protein>
    <submittedName>
        <fullName evidence="1">Uncharacterized protein</fullName>
    </submittedName>
</protein>
<reference evidence="1 2" key="1">
    <citation type="journal article" date="2018" name="BMC Genomics">
        <title>Comparative genome analyses reveal sequence features reflecting distinct modes of host-adaptation between dicot and monocot powdery mildew.</title>
        <authorList>
            <person name="Wu Y."/>
            <person name="Ma X."/>
            <person name="Pan Z."/>
            <person name="Kale S.D."/>
            <person name="Song Y."/>
            <person name="King H."/>
            <person name="Zhang Q."/>
            <person name="Presley C."/>
            <person name="Deng X."/>
            <person name="Wei C.I."/>
            <person name="Xiao S."/>
        </authorList>
    </citation>
    <scope>NUCLEOTIDE SEQUENCE [LARGE SCALE GENOMIC DNA]</scope>
    <source>
        <strain evidence="1">UCSC1</strain>
    </source>
</reference>
<evidence type="ECO:0000313" key="2">
    <source>
        <dbReference type="Proteomes" id="UP000285405"/>
    </source>
</evidence>
<organism evidence="1 2">
    <name type="scientific">Golovinomyces cichoracearum</name>
    <dbReference type="NCBI Taxonomy" id="62708"/>
    <lineage>
        <taxon>Eukaryota</taxon>
        <taxon>Fungi</taxon>
        <taxon>Dikarya</taxon>
        <taxon>Ascomycota</taxon>
        <taxon>Pezizomycotina</taxon>
        <taxon>Leotiomycetes</taxon>
        <taxon>Erysiphales</taxon>
        <taxon>Erysiphaceae</taxon>
        <taxon>Golovinomyces</taxon>
    </lineage>
</organism>
<dbReference type="SUPFAM" id="SSF53098">
    <property type="entry name" value="Ribonuclease H-like"/>
    <property type="match status" value="1"/>
</dbReference>
<dbReference type="EMBL" id="MCBR01013247">
    <property type="protein sequence ID" value="RKF64398.1"/>
    <property type="molecule type" value="Genomic_DNA"/>
</dbReference>
<accession>A0A420I3V8</accession>
<sequence length="305" mass="34778">MEFHFITQHARELTHGNLAKWASYSSNTRATQKSVWEIMNSTAETRHVLTVPCDSHDLQLIFKDLLWPDKDNHGNSTSAMGEFFKSGPNAVVSFFSSSDKQLALLRSVMQLCYSKIRALIKTTPTRWGKQIAQIDFICNSENALKGYIAHPDATISTIKSLLSTPQFWQKLSGLQLFFKPVHTYQKTSESNGTTLNKVYPRWIDINRHINEFQLEESCSPLWQKINSYCTSTQGGWNQRMEKQLLPIHLAAYILIPENSKTVILPHFQEQIHDFIRAKCGKNSSAVASNFEYIDQEGPFNILASC</sequence>
<dbReference type="OrthoDB" id="4347799at2759"/>
<evidence type="ECO:0000313" key="1">
    <source>
        <dbReference type="EMBL" id="RKF64398.1"/>
    </source>
</evidence>
<proteinExistence type="predicted"/>
<dbReference type="InterPro" id="IPR012337">
    <property type="entry name" value="RNaseH-like_sf"/>
</dbReference>
<gene>
    <name evidence="1" type="ORF">GcC1_132024</name>
</gene>
<name>A0A420I3V8_9PEZI</name>
<dbReference type="Proteomes" id="UP000285405">
    <property type="component" value="Unassembled WGS sequence"/>
</dbReference>